<organism evidence="1 2">
    <name type="scientific">Marchantia polymorpha subsp. ruderalis</name>
    <dbReference type="NCBI Taxonomy" id="1480154"/>
    <lineage>
        <taxon>Eukaryota</taxon>
        <taxon>Viridiplantae</taxon>
        <taxon>Streptophyta</taxon>
        <taxon>Embryophyta</taxon>
        <taxon>Marchantiophyta</taxon>
        <taxon>Marchantiopsida</taxon>
        <taxon>Marchantiidae</taxon>
        <taxon>Marchantiales</taxon>
        <taxon>Marchantiaceae</taxon>
        <taxon>Marchantia</taxon>
    </lineage>
</organism>
<gene>
    <name evidence="1" type="ORF">AXG93_203s1270</name>
</gene>
<sequence length="80" mass="9362">MQLRESDSEYAELQRSLLEEKELRKSADKACESLRSDIETTRKATVDIRNRLKRSAVEEQLNVVEAKLLKVKERNQQLTD</sequence>
<dbReference type="EMBL" id="LVLJ01003586">
    <property type="protein sequence ID" value="OAE20792.1"/>
    <property type="molecule type" value="Genomic_DNA"/>
</dbReference>
<accession>A0A176VKC5</accession>
<proteinExistence type="predicted"/>
<dbReference type="AlphaFoldDB" id="A0A176VKC5"/>
<evidence type="ECO:0000313" key="2">
    <source>
        <dbReference type="Proteomes" id="UP000077202"/>
    </source>
</evidence>
<name>A0A176VKC5_MARPO</name>
<reference evidence="1" key="1">
    <citation type="submission" date="2016-03" db="EMBL/GenBank/DDBJ databases">
        <title>Mechanisms controlling the formation of the plant cell surface in tip-growing cells are functionally conserved among land plants.</title>
        <authorList>
            <person name="Honkanen S."/>
            <person name="Jones V.A."/>
            <person name="Morieri G."/>
            <person name="Champion C."/>
            <person name="Hetherington A.J."/>
            <person name="Kelly S."/>
            <person name="Saint-Marcoux D."/>
            <person name="Proust H."/>
            <person name="Prescott H."/>
            <person name="Dolan L."/>
        </authorList>
    </citation>
    <scope>NUCLEOTIDE SEQUENCE [LARGE SCALE GENOMIC DNA]</scope>
    <source>
        <tissue evidence="1">Whole gametophyte</tissue>
    </source>
</reference>
<evidence type="ECO:0000313" key="1">
    <source>
        <dbReference type="EMBL" id="OAE20792.1"/>
    </source>
</evidence>
<dbReference type="Proteomes" id="UP000077202">
    <property type="component" value="Unassembled WGS sequence"/>
</dbReference>
<comment type="caution">
    <text evidence="1">The sequence shown here is derived from an EMBL/GenBank/DDBJ whole genome shotgun (WGS) entry which is preliminary data.</text>
</comment>
<keyword evidence="2" id="KW-1185">Reference proteome</keyword>
<protein>
    <submittedName>
        <fullName evidence="1">Uncharacterized protein</fullName>
    </submittedName>
</protein>